<evidence type="ECO:0000256" key="2">
    <source>
        <dbReference type="ARBA" id="ARBA00022741"/>
    </source>
</evidence>
<dbReference type="AlphaFoldDB" id="T0JBN6"/>
<comment type="cofactor">
    <cofactor evidence="5">
        <name>Mg(2+)</name>
        <dbReference type="ChEBI" id="CHEBI:18420"/>
    </cofactor>
</comment>
<organism evidence="6 7">
    <name type="scientific">Sulfurimonas hongkongensis</name>
    <dbReference type="NCBI Taxonomy" id="1172190"/>
    <lineage>
        <taxon>Bacteria</taxon>
        <taxon>Pseudomonadati</taxon>
        <taxon>Campylobacterota</taxon>
        <taxon>Epsilonproteobacteria</taxon>
        <taxon>Campylobacterales</taxon>
        <taxon>Sulfurimonadaceae</taxon>
        <taxon>Sulfurimonas</taxon>
    </lineage>
</organism>
<keyword evidence="3 4" id="KW-0067">ATP-binding</keyword>
<dbReference type="GO" id="GO:0005524">
    <property type="term" value="F:ATP binding"/>
    <property type="evidence" value="ECO:0007669"/>
    <property type="project" value="UniProtKB-KW"/>
</dbReference>
<dbReference type="OrthoDB" id="9801938at2"/>
<evidence type="ECO:0000256" key="4">
    <source>
        <dbReference type="PIRSR" id="PIRSR006806-1"/>
    </source>
</evidence>
<proteinExistence type="inferred from homology"/>
<reference evidence="6 7" key="1">
    <citation type="submission" date="2013-07" db="EMBL/GenBank/DDBJ databases">
        <title>Sulfurimonas hongkongensis AST-10 Genome Sequencing.</title>
        <authorList>
            <person name="Cai L."/>
            <person name="Zhang T."/>
        </authorList>
    </citation>
    <scope>NUCLEOTIDE SEQUENCE [LARGE SCALE GENOMIC DNA]</scope>
    <source>
        <strain evidence="6 7">AST-10</strain>
    </source>
</reference>
<keyword evidence="5" id="KW-0479">Metal-binding</keyword>
<dbReference type="GO" id="GO:0030272">
    <property type="term" value="F:5-formyltetrahydrofolate cyclo-ligase activity"/>
    <property type="evidence" value="ECO:0007669"/>
    <property type="project" value="UniProtKB-EC"/>
</dbReference>
<keyword evidence="6" id="KW-0436">Ligase</keyword>
<comment type="caution">
    <text evidence="6">The sequence shown here is derived from an EMBL/GenBank/DDBJ whole genome shotgun (WGS) entry which is preliminary data.</text>
</comment>
<feature type="binding site" evidence="4">
    <location>
        <position position="56"/>
    </location>
    <ligand>
        <name>substrate</name>
    </ligand>
</feature>
<dbReference type="InterPro" id="IPR037171">
    <property type="entry name" value="NagB/RpiA_transferase-like"/>
</dbReference>
<dbReference type="PIRSF" id="PIRSF006806">
    <property type="entry name" value="FTHF_cligase"/>
    <property type="match status" value="1"/>
</dbReference>
<dbReference type="EC" id="6.3.3.2" evidence="5"/>
<dbReference type="GO" id="GO:0046872">
    <property type="term" value="F:metal ion binding"/>
    <property type="evidence" value="ECO:0007669"/>
    <property type="project" value="UniProtKB-KW"/>
</dbReference>
<dbReference type="NCBIfam" id="TIGR02727">
    <property type="entry name" value="MTHFS_bact"/>
    <property type="match status" value="1"/>
</dbReference>
<dbReference type="Gene3D" id="3.40.50.10420">
    <property type="entry name" value="NagB/RpiA/CoA transferase-like"/>
    <property type="match status" value="1"/>
</dbReference>
<keyword evidence="2 4" id="KW-0547">Nucleotide-binding</keyword>
<keyword evidence="5" id="KW-0460">Magnesium</keyword>
<dbReference type="PATRIC" id="fig|1172190.3.peg.1819"/>
<gene>
    <name evidence="6" type="ORF">M947_09410</name>
</gene>
<dbReference type="PANTHER" id="PTHR23407">
    <property type="entry name" value="ATPASE INHIBITOR/5-FORMYLTETRAHYDROFOLATE CYCLO-LIGASE"/>
    <property type="match status" value="1"/>
</dbReference>
<keyword evidence="7" id="KW-1185">Reference proteome</keyword>
<feature type="binding site" evidence="4">
    <location>
        <begin position="5"/>
        <end position="9"/>
    </location>
    <ligand>
        <name>ATP</name>
        <dbReference type="ChEBI" id="CHEBI:30616"/>
    </ligand>
</feature>
<dbReference type="RefSeq" id="WP_021288130.1">
    <property type="nucleotide sequence ID" value="NZ_AUPZ01000013.1"/>
</dbReference>
<accession>T0JBN6</accession>
<dbReference type="Proteomes" id="UP000015520">
    <property type="component" value="Unassembled WGS sequence"/>
</dbReference>
<feature type="binding site" evidence="4">
    <location>
        <begin position="127"/>
        <end position="135"/>
    </location>
    <ligand>
        <name>ATP</name>
        <dbReference type="ChEBI" id="CHEBI:30616"/>
    </ligand>
</feature>
<sequence length="186" mass="22061">MCLTKSTFRQNCIKKMKNAPRSNRYYRDAIINKRLLKEIKRLKPKSILFYYPLEFEADIRKTLLRVRKVCDVYVPFMQDKSFKVVPFRLPLKRKNFGIYEAGNTLRNINKIDIAIVPAVGVDGNLQRIGFGKGMYDRFFEKLKKKPYTIFVQPDICFTKEFICDEYDIACDLLLTPKIIKRRRTRG</sequence>
<evidence type="ECO:0000256" key="3">
    <source>
        <dbReference type="ARBA" id="ARBA00022840"/>
    </source>
</evidence>
<comment type="catalytic activity">
    <reaction evidence="5">
        <text>(6S)-5-formyl-5,6,7,8-tetrahydrofolate + ATP = (6R)-5,10-methenyltetrahydrofolate + ADP + phosphate</text>
        <dbReference type="Rhea" id="RHEA:10488"/>
        <dbReference type="ChEBI" id="CHEBI:30616"/>
        <dbReference type="ChEBI" id="CHEBI:43474"/>
        <dbReference type="ChEBI" id="CHEBI:57455"/>
        <dbReference type="ChEBI" id="CHEBI:57457"/>
        <dbReference type="ChEBI" id="CHEBI:456216"/>
        <dbReference type="EC" id="6.3.3.2"/>
    </reaction>
</comment>
<dbReference type="eggNOG" id="COG0212">
    <property type="taxonomic scope" value="Bacteria"/>
</dbReference>
<dbReference type="SUPFAM" id="SSF100950">
    <property type="entry name" value="NagB/RpiA/CoA transferase-like"/>
    <property type="match status" value="1"/>
</dbReference>
<dbReference type="GO" id="GO:0009396">
    <property type="term" value="P:folic acid-containing compound biosynthetic process"/>
    <property type="evidence" value="ECO:0007669"/>
    <property type="project" value="TreeGrafter"/>
</dbReference>
<dbReference type="Pfam" id="PF01812">
    <property type="entry name" value="5-FTHF_cyc-lig"/>
    <property type="match status" value="1"/>
</dbReference>
<dbReference type="InterPro" id="IPR024185">
    <property type="entry name" value="FTHF_cligase-like_sf"/>
</dbReference>
<evidence type="ECO:0000256" key="5">
    <source>
        <dbReference type="RuleBase" id="RU361279"/>
    </source>
</evidence>
<comment type="similarity">
    <text evidence="1 5">Belongs to the 5-formyltetrahydrofolate cyclo-ligase family.</text>
</comment>
<evidence type="ECO:0000313" key="6">
    <source>
        <dbReference type="EMBL" id="EQB35491.1"/>
    </source>
</evidence>
<evidence type="ECO:0000313" key="7">
    <source>
        <dbReference type="Proteomes" id="UP000015520"/>
    </source>
</evidence>
<name>T0JBN6_9BACT</name>
<dbReference type="PANTHER" id="PTHR23407:SF1">
    <property type="entry name" value="5-FORMYLTETRAHYDROFOLATE CYCLO-LIGASE"/>
    <property type="match status" value="1"/>
</dbReference>
<dbReference type="EMBL" id="AUPZ01000013">
    <property type="protein sequence ID" value="EQB35491.1"/>
    <property type="molecule type" value="Genomic_DNA"/>
</dbReference>
<evidence type="ECO:0000256" key="1">
    <source>
        <dbReference type="ARBA" id="ARBA00010638"/>
    </source>
</evidence>
<dbReference type="STRING" id="1172190.M947_09410"/>
<dbReference type="GO" id="GO:0035999">
    <property type="term" value="P:tetrahydrofolate interconversion"/>
    <property type="evidence" value="ECO:0007669"/>
    <property type="project" value="TreeGrafter"/>
</dbReference>
<protein>
    <recommendedName>
        <fullName evidence="5">5-formyltetrahydrofolate cyclo-ligase</fullName>
        <ecNumber evidence="5">6.3.3.2</ecNumber>
    </recommendedName>
</protein>
<dbReference type="InterPro" id="IPR002698">
    <property type="entry name" value="FTHF_cligase"/>
</dbReference>